<feature type="compositionally biased region" description="Basic residues" evidence="1">
    <location>
        <begin position="568"/>
        <end position="580"/>
    </location>
</feature>
<sequence>MHGLVPVALPNAPDADIGKTAGSNAFAALWTPSKAAALDAANVPRARTHRAWERKATQSRGADGKVKTVWKRYGLRSRQPDLLEAESQGKQRNKIEDGVDIAAGTADRSPVRIVKKSRLASPVKAGCSGGSTGKRKSSATRYERRKSGYRRKPLSSLALGTSAMPVLQVSEIKEAVQDPVKETTVKQPDAPGEIDMERDHKDTSEQEDSMCEAAEAQLLNEAGLEPIPADFAISPVKYPIQIAQDSPSDVEKTLPGATMEESQDASFVTVDEQIETFSDAVQYPALDRTNSSEDSLISRSVGEAAESQSERTAAVIQAGEQSWAKNSVRSIIYPSLDIFGFCNEECHSPQEEQSPTQSNTGCADTSSAETFTISLNDETVNLGALLAKNENLSARVTENEIHLEVAEPGDEYEDSALAPDATEETKDNESPDNSPDELSMDPDATDTLTETSTDTFTHLEDDRAKLSSFLRRVAAAKEKKTASVSRRESLQNRRDSDVVRKALASPRQALEDKDTNQSPQRASRATIESSLDIEKVLNSPVVKPLNTRPALDHEEQDELSAEIQTGSPRRRSSRSTRSKLPHFSNQTTGIAPSKISVRTDGGEKVNLNRTEAQQLADLVRRNTKKNKGSSLPAPQRLAKLKLEALATIVDNSSPVVDKFIKRGVKTVTWREQLTEYATSIATADLEADDATAPLTEDVISRTEPKKKANQGTPRMRKLKSLGGVNGTPARNVLQSIQLPDDVEDDKQPKIATATCANAKKKRSMIAPAAAAPNEEVPPNLTAADEEEKKFQRKSKLPPPKKLNLNPSVNSLGGVFGSALPVLQGKENGGLIANGLNSPAKKPSKIPAPASIMGSAPVMGTDATSGLRHPVKRVRGAVGRKV</sequence>
<feature type="compositionally biased region" description="Basic and acidic residues" evidence="1">
    <location>
        <begin position="477"/>
        <end position="500"/>
    </location>
</feature>
<dbReference type="Proteomes" id="UP000053259">
    <property type="component" value="Unassembled WGS sequence"/>
</dbReference>
<dbReference type="HOGENOM" id="CLU_320540_0_0_1"/>
<dbReference type="AlphaFoldDB" id="A0A0D1XAX0"/>
<feature type="region of interest" description="Disordered" evidence="1">
    <location>
        <begin position="768"/>
        <end position="805"/>
    </location>
</feature>
<feature type="region of interest" description="Disordered" evidence="1">
    <location>
        <begin position="122"/>
        <end position="155"/>
    </location>
</feature>
<dbReference type="InParanoid" id="A0A0D1XAX0"/>
<gene>
    <name evidence="2" type="ORF">PV09_08920</name>
</gene>
<proteinExistence type="predicted"/>
<protein>
    <submittedName>
        <fullName evidence="2">Uncharacterized protein</fullName>
    </submittedName>
</protein>
<reference evidence="2 3" key="1">
    <citation type="submission" date="2015-01" db="EMBL/GenBank/DDBJ databases">
        <title>The Genome Sequence of Ochroconis gallopava CBS43764.</title>
        <authorList>
            <consortium name="The Broad Institute Genomics Platform"/>
            <person name="Cuomo C."/>
            <person name="de Hoog S."/>
            <person name="Gorbushina A."/>
            <person name="Stielow B."/>
            <person name="Teixiera M."/>
            <person name="Abouelleil A."/>
            <person name="Chapman S.B."/>
            <person name="Priest M."/>
            <person name="Young S.K."/>
            <person name="Wortman J."/>
            <person name="Nusbaum C."/>
            <person name="Birren B."/>
        </authorList>
    </citation>
    <scope>NUCLEOTIDE SEQUENCE [LARGE SCALE GENOMIC DNA]</scope>
    <source>
        <strain evidence="2 3">CBS 43764</strain>
    </source>
</reference>
<name>A0A0D1XAX0_9PEZI</name>
<feature type="compositionally biased region" description="Basic residues" evidence="1">
    <location>
        <begin position="868"/>
        <end position="881"/>
    </location>
</feature>
<feature type="region of interest" description="Disordered" evidence="1">
    <location>
        <begin position="703"/>
        <end position="728"/>
    </location>
</feature>
<organism evidence="2 3">
    <name type="scientific">Verruconis gallopava</name>
    <dbReference type="NCBI Taxonomy" id="253628"/>
    <lineage>
        <taxon>Eukaryota</taxon>
        <taxon>Fungi</taxon>
        <taxon>Dikarya</taxon>
        <taxon>Ascomycota</taxon>
        <taxon>Pezizomycotina</taxon>
        <taxon>Dothideomycetes</taxon>
        <taxon>Pleosporomycetidae</taxon>
        <taxon>Venturiales</taxon>
        <taxon>Sympoventuriaceae</taxon>
        <taxon>Verruconis</taxon>
    </lineage>
</organism>
<dbReference type="VEuPathDB" id="FungiDB:PV09_08920"/>
<dbReference type="EMBL" id="KN847578">
    <property type="protein sequence ID" value="KIV99375.1"/>
    <property type="molecule type" value="Genomic_DNA"/>
</dbReference>
<feature type="region of interest" description="Disordered" evidence="1">
    <location>
        <begin position="477"/>
        <end position="603"/>
    </location>
</feature>
<dbReference type="OrthoDB" id="4207369at2759"/>
<evidence type="ECO:0000313" key="2">
    <source>
        <dbReference type="EMBL" id="KIV99375.1"/>
    </source>
</evidence>
<feature type="compositionally biased region" description="Low complexity" evidence="1">
    <location>
        <begin position="839"/>
        <end position="851"/>
    </location>
</feature>
<feature type="region of interest" description="Disordered" evidence="1">
    <location>
        <begin position="418"/>
        <end position="461"/>
    </location>
</feature>
<feature type="compositionally biased region" description="Low complexity" evidence="1">
    <location>
        <begin position="768"/>
        <end position="779"/>
    </location>
</feature>
<feature type="compositionally biased region" description="Low complexity" evidence="1">
    <location>
        <begin position="445"/>
        <end position="456"/>
    </location>
</feature>
<accession>A0A0D1XAX0</accession>
<feature type="compositionally biased region" description="Acidic residues" evidence="1">
    <location>
        <begin position="434"/>
        <end position="444"/>
    </location>
</feature>
<dbReference type="GeneID" id="27316893"/>
<keyword evidence="3" id="KW-1185">Reference proteome</keyword>
<evidence type="ECO:0000256" key="1">
    <source>
        <dbReference type="SAM" id="MobiDB-lite"/>
    </source>
</evidence>
<dbReference type="RefSeq" id="XP_016209245.1">
    <property type="nucleotide sequence ID" value="XM_016362896.1"/>
</dbReference>
<feature type="region of interest" description="Disordered" evidence="1">
    <location>
        <begin position="839"/>
        <end position="881"/>
    </location>
</feature>
<feature type="compositionally biased region" description="Polar residues" evidence="1">
    <location>
        <begin position="516"/>
        <end position="529"/>
    </location>
</feature>
<evidence type="ECO:0000313" key="3">
    <source>
        <dbReference type="Proteomes" id="UP000053259"/>
    </source>
</evidence>